<sequence length="510" mass="57874">MDDHKAMQNESEELAALLGYILQCHLVPTEPRPSSEFDKVNAPSRLRHILDVTRRHFEGPEKTQTVRAPDAKTASGEEHVSQTLLPNVNASGNTEECARKRKHVSDVDAGASGGNSSNAVHIEGSSNVLPMDLVVPDSPEAQQEVEKIWPHFDIGFPKGDRFRADPSEPLEWSLKAGVSSLQMGTLGGSWPINISKGLTTSPMRPLLFRDPCPPNGVIAPNPPLLIPENFPMIFRPTANMQLNREEIKLAAYIFSVKPSEQQMEHLGEVLLKIGRVEIQRGDLYNLCPQWVVSVRTISTAIAIASTVSELRHPPREWVLPWEFVRDVLGKEPMERILAKYEGKWMPKTTELERVFVTVREGAFSWYIMYLDVQRWKVYPLDVTRTNDTKIEREENMTNLLRFFARLFIKTRNIPNVRHCPSPDPTRWLPFVYPQGLPDGISCYDSAVWCLDWLINFQQFSKNVFYNMSSTENSMRAAIAIVQSIPKYEGSIIKSKAEIMWHKITDPNAYA</sequence>
<evidence type="ECO:0000256" key="1">
    <source>
        <dbReference type="SAM" id="MobiDB-lite"/>
    </source>
</evidence>
<proteinExistence type="predicted"/>
<dbReference type="EMBL" id="JASCZI010151317">
    <property type="protein sequence ID" value="MED6171978.1"/>
    <property type="molecule type" value="Genomic_DNA"/>
</dbReference>
<feature type="compositionally biased region" description="Polar residues" evidence="1">
    <location>
        <begin position="81"/>
        <end position="94"/>
    </location>
</feature>
<keyword evidence="3" id="KW-1185">Reference proteome</keyword>
<feature type="region of interest" description="Disordered" evidence="1">
    <location>
        <begin position="58"/>
        <end position="122"/>
    </location>
</feature>
<reference evidence="2 3" key="1">
    <citation type="journal article" date="2023" name="Plants (Basel)">
        <title>Bridging the Gap: Combining Genomics and Transcriptomics Approaches to Understand Stylosanthes scabra, an Orphan Legume from the Brazilian Caatinga.</title>
        <authorList>
            <person name="Ferreira-Neto J.R.C."/>
            <person name="da Silva M.D."/>
            <person name="Binneck E."/>
            <person name="de Melo N.F."/>
            <person name="da Silva R.H."/>
            <person name="de Melo A.L.T.M."/>
            <person name="Pandolfi V."/>
            <person name="Bustamante F.O."/>
            <person name="Brasileiro-Vidal A.C."/>
            <person name="Benko-Iseppon A.M."/>
        </authorList>
    </citation>
    <scope>NUCLEOTIDE SEQUENCE [LARGE SCALE GENOMIC DNA]</scope>
    <source>
        <tissue evidence="2">Leaves</tissue>
    </source>
</reference>
<gene>
    <name evidence="2" type="ORF">PIB30_045841</name>
</gene>
<evidence type="ECO:0000313" key="3">
    <source>
        <dbReference type="Proteomes" id="UP001341840"/>
    </source>
</evidence>
<name>A0ABU6VJ50_9FABA</name>
<organism evidence="2 3">
    <name type="scientific">Stylosanthes scabra</name>
    <dbReference type="NCBI Taxonomy" id="79078"/>
    <lineage>
        <taxon>Eukaryota</taxon>
        <taxon>Viridiplantae</taxon>
        <taxon>Streptophyta</taxon>
        <taxon>Embryophyta</taxon>
        <taxon>Tracheophyta</taxon>
        <taxon>Spermatophyta</taxon>
        <taxon>Magnoliopsida</taxon>
        <taxon>eudicotyledons</taxon>
        <taxon>Gunneridae</taxon>
        <taxon>Pentapetalae</taxon>
        <taxon>rosids</taxon>
        <taxon>fabids</taxon>
        <taxon>Fabales</taxon>
        <taxon>Fabaceae</taxon>
        <taxon>Papilionoideae</taxon>
        <taxon>50 kb inversion clade</taxon>
        <taxon>dalbergioids sensu lato</taxon>
        <taxon>Dalbergieae</taxon>
        <taxon>Pterocarpus clade</taxon>
        <taxon>Stylosanthes</taxon>
    </lineage>
</organism>
<evidence type="ECO:0000313" key="2">
    <source>
        <dbReference type="EMBL" id="MED6171978.1"/>
    </source>
</evidence>
<dbReference type="Proteomes" id="UP001341840">
    <property type="component" value="Unassembled WGS sequence"/>
</dbReference>
<accession>A0ABU6VJ50</accession>
<protein>
    <submittedName>
        <fullName evidence="2">Uncharacterized protein</fullName>
    </submittedName>
</protein>
<comment type="caution">
    <text evidence="2">The sequence shown here is derived from an EMBL/GenBank/DDBJ whole genome shotgun (WGS) entry which is preliminary data.</text>
</comment>